<dbReference type="InterPro" id="IPR027417">
    <property type="entry name" value="P-loop_NTPase"/>
</dbReference>
<reference evidence="2" key="1">
    <citation type="submission" date="2022-01" db="EMBL/GenBank/DDBJ databases">
        <authorList>
            <person name="Wang Y."/>
        </authorList>
    </citation>
    <scope>NUCLEOTIDE SEQUENCE</scope>
    <source>
        <strain evidence="2">WB101</strain>
    </source>
</reference>
<dbReference type="SUPFAM" id="SSF52540">
    <property type="entry name" value="P-loop containing nucleoside triphosphate hydrolases"/>
    <property type="match status" value="1"/>
</dbReference>
<evidence type="ECO:0000313" key="3">
    <source>
        <dbReference type="Proteomes" id="UP001165366"/>
    </source>
</evidence>
<dbReference type="InterPro" id="IPR000863">
    <property type="entry name" value="Sulfotransferase_dom"/>
</dbReference>
<evidence type="ECO:0000259" key="1">
    <source>
        <dbReference type="Pfam" id="PF00685"/>
    </source>
</evidence>
<dbReference type="Pfam" id="PF00685">
    <property type="entry name" value="Sulfotransfer_1"/>
    <property type="match status" value="1"/>
</dbReference>
<proteinExistence type="predicted"/>
<name>A0ABS9K8D0_9BACT</name>
<keyword evidence="3" id="KW-1185">Reference proteome</keyword>
<accession>A0ABS9K8D0</accession>
<comment type="caution">
    <text evidence="2">The sequence shown here is derived from an EMBL/GenBank/DDBJ whole genome shotgun (WGS) entry which is preliminary data.</text>
</comment>
<feature type="domain" description="Sulfotransferase" evidence="1">
    <location>
        <begin position="150"/>
        <end position="256"/>
    </location>
</feature>
<dbReference type="Gene3D" id="3.40.50.300">
    <property type="entry name" value="P-loop containing nucleotide triphosphate hydrolases"/>
    <property type="match status" value="1"/>
</dbReference>
<evidence type="ECO:0000313" key="2">
    <source>
        <dbReference type="EMBL" id="MCG2587058.1"/>
    </source>
</evidence>
<gene>
    <name evidence="2" type="ORF">L6773_00670</name>
</gene>
<reference evidence="2" key="2">
    <citation type="submission" date="2024-05" db="EMBL/GenBank/DDBJ databases">
        <title>Rhodohalobacter halophilus gen. nov., sp. nov., a moderately halophilic member of the family Balneolaceae.</title>
        <authorList>
            <person name="Xia J."/>
        </authorList>
    </citation>
    <scope>NUCLEOTIDE SEQUENCE</scope>
    <source>
        <strain evidence="2">WB101</strain>
    </source>
</reference>
<dbReference type="EMBL" id="JAKLWS010000001">
    <property type="protein sequence ID" value="MCG2587058.1"/>
    <property type="molecule type" value="Genomic_DNA"/>
</dbReference>
<sequence length="317" mass="36938">MANEHLTTDYIYILGRGHNGSTVFNLLLGNHPDIESLGEFSSGFQRFQTETCSCGSKLQECKLWSRVFSNLDGNPNWIGADNYSSMLKYLDKFHRLPQVITRHFLPKWVENDYLPSTRLLFKEIAIASNASCIVDSSKELSRGTFFVSKFPENTKIVYLVRDGRAMIWSFLRRFRWSGRIKLFGKRRKIRSEILLVLHIIFSLTVSQVHAGILKFFHPGNIITVKFEDLSENTESEFERIGRFLEKDFSKITDRIISGNELEIGHNIGGNNMRHSQKGTFVFKHDDSWREHFPVYYSKLYLWFGFIHARLNGYRSLD</sequence>
<organism evidence="2 3">
    <name type="scientific">Rhodohalobacter sulfatireducens</name>
    <dbReference type="NCBI Taxonomy" id="2911366"/>
    <lineage>
        <taxon>Bacteria</taxon>
        <taxon>Pseudomonadati</taxon>
        <taxon>Balneolota</taxon>
        <taxon>Balneolia</taxon>
        <taxon>Balneolales</taxon>
        <taxon>Balneolaceae</taxon>
        <taxon>Rhodohalobacter</taxon>
    </lineage>
</organism>
<dbReference type="Proteomes" id="UP001165366">
    <property type="component" value="Unassembled WGS sequence"/>
</dbReference>
<protein>
    <submittedName>
        <fullName evidence="2">Sulfotransferase</fullName>
    </submittedName>
</protein>
<dbReference type="RefSeq" id="WP_255727667.1">
    <property type="nucleotide sequence ID" value="NZ_JAKLWS010000001.1"/>
</dbReference>